<comment type="caution">
    <text evidence="7">The sequence shown here is derived from an EMBL/GenBank/DDBJ whole genome shotgun (WGS) entry which is preliminary data.</text>
</comment>
<protein>
    <submittedName>
        <fullName evidence="7">Pyridoxal phosphate-dependent aminotransferase</fullName>
    </submittedName>
</protein>
<dbReference type="Proteomes" id="UP000234240">
    <property type="component" value="Unassembled WGS sequence"/>
</dbReference>
<dbReference type="Gene3D" id="3.40.640.10">
    <property type="entry name" value="Type I PLP-dependent aspartate aminotransferase-like (Major domain)"/>
    <property type="match status" value="1"/>
</dbReference>
<dbReference type="InterPro" id="IPR015421">
    <property type="entry name" value="PyrdxlP-dep_Trfase_major"/>
</dbReference>
<evidence type="ECO:0000256" key="4">
    <source>
        <dbReference type="ARBA" id="ARBA00022679"/>
    </source>
</evidence>
<dbReference type="AlphaFoldDB" id="A0A2N5EDS3"/>
<evidence type="ECO:0000313" key="8">
    <source>
        <dbReference type="Proteomes" id="UP000234240"/>
    </source>
</evidence>
<dbReference type="GO" id="GO:0030170">
    <property type="term" value="F:pyridoxal phosphate binding"/>
    <property type="evidence" value="ECO:0007669"/>
    <property type="project" value="InterPro"/>
</dbReference>
<evidence type="ECO:0000256" key="5">
    <source>
        <dbReference type="ARBA" id="ARBA00022898"/>
    </source>
</evidence>
<keyword evidence="5" id="KW-0663">Pyridoxal phosphate</keyword>
<keyword evidence="8" id="KW-1185">Reference proteome</keyword>
<evidence type="ECO:0000256" key="3">
    <source>
        <dbReference type="ARBA" id="ARBA00022576"/>
    </source>
</evidence>
<organism evidence="7 8">
    <name type="scientific">Chimaeribacter californicus</name>
    <dbReference type="NCBI Taxonomy" id="2060067"/>
    <lineage>
        <taxon>Bacteria</taxon>
        <taxon>Pseudomonadati</taxon>
        <taxon>Pseudomonadota</taxon>
        <taxon>Gammaproteobacteria</taxon>
        <taxon>Enterobacterales</taxon>
        <taxon>Yersiniaceae</taxon>
        <taxon>Chimaeribacter</taxon>
    </lineage>
</organism>
<dbReference type="InterPro" id="IPR050596">
    <property type="entry name" value="AspAT/PAT-like"/>
</dbReference>
<dbReference type="InterPro" id="IPR004839">
    <property type="entry name" value="Aminotransferase_I/II_large"/>
</dbReference>
<keyword evidence="3 7" id="KW-0032">Aminotransferase</keyword>
<accession>A0A2N5EDS3</accession>
<dbReference type="InterPro" id="IPR015424">
    <property type="entry name" value="PyrdxlP-dep_Trfase"/>
</dbReference>
<dbReference type="GO" id="GO:0006520">
    <property type="term" value="P:amino acid metabolic process"/>
    <property type="evidence" value="ECO:0007669"/>
    <property type="project" value="InterPro"/>
</dbReference>
<dbReference type="RefSeq" id="WP_101815064.1">
    <property type="nucleotide sequence ID" value="NZ_PJZF01000003.1"/>
</dbReference>
<dbReference type="GO" id="GO:0008483">
    <property type="term" value="F:transaminase activity"/>
    <property type="evidence" value="ECO:0007669"/>
    <property type="project" value="UniProtKB-KW"/>
</dbReference>
<dbReference type="SUPFAM" id="SSF53383">
    <property type="entry name" value="PLP-dependent transferases"/>
    <property type="match status" value="1"/>
</dbReference>
<evidence type="ECO:0000313" key="7">
    <source>
        <dbReference type="EMBL" id="PLR40651.1"/>
    </source>
</evidence>
<comment type="similarity">
    <text evidence="2">Belongs to the class-I pyridoxal-phosphate-dependent aminotransferase family.</text>
</comment>
<dbReference type="PANTHER" id="PTHR46383:SF1">
    <property type="entry name" value="ASPARTATE AMINOTRANSFERASE"/>
    <property type="match status" value="1"/>
</dbReference>
<comment type="cofactor">
    <cofactor evidence="1">
        <name>pyridoxal 5'-phosphate</name>
        <dbReference type="ChEBI" id="CHEBI:597326"/>
    </cofactor>
</comment>
<dbReference type="OrthoDB" id="9763453at2"/>
<reference evidence="7 8" key="1">
    <citation type="submission" date="2017-12" db="EMBL/GenBank/DDBJ databases">
        <title>Characterization of six clinical isolates of Enterochimera gen. nov., a novel genus of the Yersiniaciae family and the three species Enterochimera arupensis sp. nov., Enterochimera coloradensis sp. nov, and Enterochimera californica sp. nov.</title>
        <authorList>
            <person name="Rossi A."/>
            <person name="Fisher M."/>
        </authorList>
    </citation>
    <scope>NUCLEOTIDE SEQUENCE [LARGE SCALE GENOMIC DNA]</scope>
    <source>
        <strain evidence="8">2015-Iso6</strain>
    </source>
</reference>
<evidence type="ECO:0000256" key="1">
    <source>
        <dbReference type="ARBA" id="ARBA00001933"/>
    </source>
</evidence>
<evidence type="ECO:0000256" key="2">
    <source>
        <dbReference type="ARBA" id="ARBA00007441"/>
    </source>
</evidence>
<dbReference type="PANTHER" id="PTHR46383">
    <property type="entry name" value="ASPARTATE AMINOTRANSFERASE"/>
    <property type="match status" value="1"/>
</dbReference>
<keyword evidence="4 7" id="KW-0808">Transferase</keyword>
<sequence length="407" mass="44678">MPAINAYLEHLNPLSSKSVAQRAKANAAILNLSMGEPDFGPPAVLVDVICREDLSKERFLDAVKRYEHSRGSLSLRRAIAAWYRRRYAIDIDPEREIMVTHGGIEALNLALQAVTNPGDGVLLAAPAYTLYQRAIHLLNRKSHPLPRPEGENEYAAALAAHPRTPARAVLINSPENPTGYVMSDTDWQALAEACRTGDRWVIHDEVYDTLAFTRRHLNAWCIPALRERSVLINSCSKKFGIPGLRTGWLIGPASVIEAAGKVHESLCLGVSILGEPIAERLLSTPGVDDWMQQQQEMLAARNRYALSALDETRGFGWPRRPMGGMFLFPDVSALYPALPARWRAFSPDAGSAVAEYLLVERQVATVPGIVYGAESRHHLRLTNCAGEQVFHQAIARLSSLDVGGAGA</sequence>
<feature type="domain" description="Aminotransferase class I/classII large" evidence="6">
    <location>
        <begin position="29"/>
        <end position="386"/>
    </location>
</feature>
<dbReference type="EMBL" id="PJZF01000003">
    <property type="protein sequence ID" value="PLR40651.1"/>
    <property type="molecule type" value="Genomic_DNA"/>
</dbReference>
<dbReference type="Pfam" id="PF00155">
    <property type="entry name" value="Aminotran_1_2"/>
    <property type="match status" value="1"/>
</dbReference>
<evidence type="ECO:0000259" key="6">
    <source>
        <dbReference type="Pfam" id="PF00155"/>
    </source>
</evidence>
<gene>
    <name evidence="7" type="ORF">CYR55_05035</name>
</gene>
<proteinExistence type="inferred from homology"/>
<name>A0A2N5EDS3_9GAMM</name>
<dbReference type="CDD" id="cd00609">
    <property type="entry name" value="AAT_like"/>
    <property type="match status" value="1"/>
</dbReference>